<proteinExistence type="predicted"/>
<reference evidence="1" key="1">
    <citation type="submission" date="2013-11" db="EMBL/GenBank/DDBJ databases">
        <title>The Genome Sequence of Phytophthora parasitica CHvinca01.</title>
        <authorList>
            <consortium name="The Broad Institute Genomics Platform"/>
            <person name="Russ C."/>
            <person name="Tyler B."/>
            <person name="Panabieres F."/>
            <person name="Shan W."/>
            <person name="Tripathy S."/>
            <person name="Grunwald N."/>
            <person name="Machado M."/>
            <person name="Johnson C.S."/>
            <person name="Arredondo F."/>
            <person name="Hong C."/>
            <person name="Coffey M."/>
            <person name="Young S.K."/>
            <person name="Zeng Q."/>
            <person name="Gargeya S."/>
            <person name="Fitzgerald M."/>
            <person name="Abouelleil A."/>
            <person name="Alvarado L."/>
            <person name="Chapman S.B."/>
            <person name="Gainer-Dewar J."/>
            <person name="Goldberg J."/>
            <person name="Griggs A."/>
            <person name="Gujja S."/>
            <person name="Hansen M."/>
            <person name="Howarth C."/>
            <person name="Imamovic A."/>
            <person name="Ireland A."/>
            <person name="Larimer J."/>
            <person name="McCowan C."/>
            <person name="Murphy C."/>
            <person name="Pearson M."/>
            <person name="Poon T.W."/>
            <person name="Priest M."/>
            <person name="Roberts A."/>
            <person name="Saif S."/>
            <person name="Shea T."/>
            <person name="Sykes S."/>
            <person name="Wortman J."/>
            <person name="Nusbaum C."/>
            <person name="Birren B."/>
        </authorList>
    </citation>
    <scope>NUCLEOTIDE SEQUENCE [LARGE SCALE GENOMIC DNA]</scope>
    <source>
        <strain evidence="1">CHvinca01</strain>
    </source>
</reference>
<feature type="non-terminal residue" evidence="1">
    <location>
        <position position="164"/>
    </location>
</feature>
<name>W2LH48_PHYNI</name>
<dbReference type="OrthoDB" id="123132at2759"/>
<dbReference type="AlphaFoldDB" id="W2LH48"/>
<dbReference type="EMBL" id="KI678848">
    <property type="protein sequence ID" value="ETL96721.1"/>
    <property type="molecule type" value="Genomic_DNA"/>
</dbReference>
<organism evidence="1">
    <name type="scientific">Phytophthora nicotianae</name>
    <name type="common">Potato buckeye rot agent</name>
    <name type="synonym">Phytophthora parasitica</name>
    <dbReference type="NCBI Taxonomy" id="4792"/>
    <lineage>
        <taxon>Eukaryota</taxon>
        <taxon>Sar</taxon>
        <taxon>Stramenopiles</taxon>
        <taxon>Oomycota</taxon>
        <taxon>Peronosporomycetes</taxon>
        <taxon>Peronosporales</taxon>
        <taxon>Peronosporaceae</taxon>
        <taxon>Phytophthora</taxon>
    </lineage>
</organism>
<dbReference type="VEuPathDB" id="FungiDB:PPTG_09759"/>
<protein>
    <submittedName>
        <fullName evidence="1">Uncharacterized protein</fullName>
    </submittedName>
</protein>
<sequence length="164" mass="18927">MHRVDHNYALHSAEKEGWRLQLELLTRWQVLVSFATLSNTKTKSGLQTYLVEIPLYKRQGEGSRREFAALHSQIGAGRRHTTEVLNEVLRLRRESQRELQKIQAIHKRIAIQPAFHRNVITQDIVATPPNPSTRQASTAVLSKRPKDLFELWHEYQIGCGDLKA</sequence>
<evidence type="ECO:0000313" key="1">
    <source>
        <dbReference type="EMBL" id="ETL96721.1"/>
    </source>
</evidence>
<dbReference type="Proteomes" id="UP000054423">
    <property type="component" value="Unassembled WGS sequence"/>
</dbReference>
<gene>
    <name evidence="1" type="ORF">L917_05828</name>
</gene>
<accession>W2LH48</accession>